<evidence type="ECO:0000313" key="2">
    <source>
        <dbReference type="Proteomes" id="UP000006380"/>
    </source>
</evidence>
<dbReference type="KEGG" id="ccv:CCV52592_0606"/>
<sequence>MREEIYVCIDDTDEIGYPRSTGMLAQNIVKFIDENFAPCSFISRHQLLLDERINYTSHNSSMCFSTVLSHIERDEVVRFIQEFLLAKSAPSAEPGIAVAFKSDIADISGLINFGYRAKSEYLDKSEAYSQAKRQNVYLKGLKNGGRGVIGALAGLGLRLGGNDGKVRGCIKMTQDEMRAAEFLNLGYVSEILDENFNKIKNDETIVFGRNLKLVIKNSIPVLLVKKDRDGRFRSLDVEELRGF</sequence>
<protein>
    <recommendedName>
        <fullName evidence="3">DUF1743 domain-containing protein</fullName>
    </recommendedName>
</protein>
<dbReference type="AlphaFoldDB" id="A7H0L6"/>
<dbReference type="PANTHER" id="PTHR40705:SF2">
    <property type="entry name" value="DUF1743 DOMAIN-CONTAINING PROTEIN"/>
    <property type="match status" value="1"/>
</dbReference>
<evidence type="ECO:0008006" key="3">
    <source>
        <dbReference type="Google" id="ProtNLM"/>
    </source>
</evidence>
<dbReference type="OrthoDB" id="270233at2"/>
<gene>
    <name evidence="1" type="ORF">CCV52592_0606</name>
</gene>
<dbReference type="EMBL" id="CP000767">
    <property type="protein sequence ID" value="EAU01447.1"/>
    <property type="molecule type" value="Genomic_DNA"/>
</dbReference>
<dbReference type="PANTHER" id="PTHR40705">
    <property type="entry name" value="TRNA(ILE2) 2-AGMATINYLCYTIDINE SYNTHETASE TIAS"/>
    <property type="match status" value="1"/>
</dbReference>
<proteinExistence type="predicted"/>
<organism evidence="1 2">
    <name type="scientific">Campylobacter curvus (strain 525.92)</name>
    <dbReference type="NCBI Taxonomy" id="360105"/>
    <lineage>
        <taxon>Bacteria</taxon>
        <taxon>Pseudomonadati</taxon>
        <taxon>Campylobacterota</taxon>
        <taxon>Epsilonproteobacteria</taxon>
        <taxon>Campylobacterales</taxon>
        <taxon>Campylobacteraceae</taxon>
        <taxon>Campylobacter</taxon>
    </lineage>
</organism>
<dbReference type="RefSeq" id="WP_011992758.1">
    <property type="nucleotide sequence ID" value="NC_009715.2"/>
</dbReference>
<keyword evidence="2" id="KW-1185">Reference proteome</keyword>
<dbReference type="HOGENOM" id="CLU_098525_0_0_7"/>
<dbReference type="Gene3D" id="3.30.70.2200">
    <property type="match status" value="1"/>
</dbReference>
<evidence type="ECO:0000313" key="1">
    <source>
        <dbReference type="EMBL" id="EAU01447.1"/>
    </source>
</evidence>
<accession>A7H0L6</accession>
<dbReference type="Proteomes" id="UP000006380">
    <property type="component" value="Chromosome"/>
</dbReference>
<reference evidence="1" key="1">
    <citation type="submission" date="2016-07" db="EMBL/GenBank/DDBJ databases">
        <title>Comparative genomics of the Campylobacter concisus group.</title>
        <authorList>
            <person name="Miller W.G."/>
            <person name="Yee E."/>
            <person name="Chapman M.H."/>
            <person name="Huynh S."/>
            <person name="Bono J.L."/>
            <person name="On S.L.W."/>
            <person name="StLeger J."/>
            <person name="Foster G."/>
            <person name="Parker C.T."/>
        </authorList>
    </citation>
    <scope>NUCLEOTIDE SEQUENCE</scope>
    <source>
        <strain evidence="1">525.92</strain>
    </source>
</reference>
<name>A7H0L6_CAMC5</name>
<dbReference type="STRING" id="360105.CCV52592_0606"/>